<reference evidence="8" key="1">
    <citation type="journal article" date="2022" name="Int. J. Syst. Evol. Microbiol.">
        <title>Anaeromyxobacter oryzae sp. nov., Anaeromyxobacter diazotrophicus sp. nov. and Anaeromyxobacter paludicola sp. nov., isolated from paddy soils.</title>
        <authorList>
            <person name="Itoh H."/>
            <person name="Xu Z."/>
            <person name="Mise K."/>
            <person name="Masuda Y."/>
            <person name="Ushijima N."/>
            <person name="Hayakawa C."/>
            <person name="Shiratori Y."/>
            <person name="Senoo K."/>
        </authorList>
    </citation>
    <scope>NUCLEOTIDE SEQUENCE [LARGE SCALE GENOMIC DNA]</scope>
    <source>
        <strain evidence="8">Red232</strain>
    </source>
</reference>
<evidence type="ECO:0000256" key="4">
    <source>
        <dbReference type="ARBA" id="ARBA00022801"/>
    </source>
</evidence>
<evidence type="ECO:0000256" key="1">
    <source>
        <dbReference type="ARBA" id="ARBA00001947"/>
    </source>
</evidence>
<evidence type="ECO:0000313" key="7">
    <source>
        <dbReference type="EMBL" id="BDG05775.1"/>
    </source>
</evidence>
<dbReference type="SUPFAM" id="SSF55486">
    <property type="entry name" value="Metalloproteases ('zincins'), catalytic domain"/>
    <property type="match status" value="1"/>
</dbReference>
<dbReference type="Proteomes" id="UP001162891">
    <property type="component" value="Chromosome"/>
</dbReference>
<dbReference type="InterPro" id="IPR012962">
    <property type="entry name" value="Pept_M54_archaemetzincn"/>
</dbReference>
<gene>
    <name evidence="7" type="ORF">AMOR_47710</name>
</gene>
<dbReference type="InterPro" id="IPR024079">
    <property type="entry name" value="MetalloPept_cat_dom_sf"/>
</dbReference>
<keyword evidence="8" id="KW-1185">Reference proteome</keyword>
<keyword evidence="5" id="KW-0862">Zinc</keyword>
<evidence type="ECO:0000256" key="3">
    <source>
        <dbReference type="ARBA" id="ARBA00022723"/>
    </source>
</evidence>
<evidence type="ECO:0000256" key="2">
    <source>
        <dbReference type="ARBA" id="ARBA00022670"/>
    </source>
</evidence>
<comment type="cofactor">
    <cofactor evidence="1">
        <name>Zn(2+)</name>
        <dbReference type="ChEBI" id="CHEBI:29105"/>
    </cofactor>
</comment>
<dbReference type="RefSeq" id="WP_248354895.1">
    <property type="nucleotide sequence ID" value="NZ_AP025591.1"/>
</dbReference>
<evidence type="ECO:0008006" key="9">
    <source>
        <dbReference type="Google" id="ProtNLM"/>
    </source>
</evidence>
<accession>A0ABM7X1V7</accession>
<evidence type="ECO:0000256" key="6">
    <source>
        <dbReference type="ARBA" id="ARBA00023049"/>
    </source>
</evidence>
<dbReference type="Gene3D" id="3.40.390.10">
    <property type="entry name" value="Collagenase (Catalytic Domain)"/>
    <property type="match status" value="1"/>
</dbReference>
<dbReference type="EMBL" id="AP025591">
    <property type="protein sequence ID" value="BDG05775.1"/>
    <property type="molecule type" value="Genomic_DNA"/>
</dbReference>
<evidence type="ECO:0000256" key="5">
    <source>
        <dbReference type="ARBA" id="ARBA00022833"/>
    </source>
</evidence>
<keyword evidence="3" id="KW-0479">Metal-binding</keyword>
<dbReference type="CDD" id="cd11375">
    <property type="entry name" value="Peptidase_M54"/>
    <property type="match status" value="1"/>
</dbReference>
<sequence length="181" mass="20064">MIRVVTLEKIDPADLAFLTRTLYQAFGLGTELAGDRPVPADVETEDGRLDAVKLLKDVAPVRTFADDKVLYIVGAPLALPAGPLGEPPCWGFADYGKDRAVITTAKLPARGVTETSIENWRRRLAREAIHAVGHLWDLHHCYDAKCAMHPSWSQSLPANPEMDLCSFCREKSERKIRLAKT</sequence>
<keyword evidence="6" id="KW-0482">Metalloprotease</keyword>
<keyword evidence="2" id="KW-0645">Protease</keyword>
<proteinExistence type="predicted"/>
<organism evidence="7 8">
    <name type="scientific">Anaeromyxobacter oryzae</name>
    <dbReference type="NCBI Taxonomy" id="2918170"/>
    <lineage>
        <taxon>Bacteria</taxon>
        <taxon>Pseudomonadati</taxon>
        <taxon>Myxococcota</taxon>
        <taxon>Myxococcia</taxon>
        <taxon>Myxococcales</taxon>
        <taxon>Cystobacterineae</taxon>
        <taxon>Anaeromyxobacteraceae</taxon>
        <taxon>Anaeromyxobacter</taxon>
    </lineage>
</organism>
<keyword evidence="4" id="KW-0378">Hydrolase</keyword>
<protein>
    <recommendedName>
        <fullName evidence="9">Peptidase zinc-dependent</fullName>
    </recommendedName>
</protein>
<evidence type="ECO:0000313" key="8">
    <source>
        <dbReference type="Proteomes" id="UP001162891"/>
    </source>
</evidence>
<name>A0ABM7X1V7_9BACT</name>